<reference evidence="2" key="1">
    <citation type="journal article" date="2021" name="bioRxiv">
        <title>Whole Genome Assembly and Annotation of Northern Wild Rice, Zizania palustris L., Supports a Whole Genome Duplication in the Zizania Genus.</title>
        <authorList>
            <person name="Haas M."/>
            <person name="Kono T."/>
            <person name="Macchietto M."/>
            <person name="Millas R."/>
            <person name="McGilp L."/>
            <person name="Shao M."/>
            <person name="Duquette J."/>
            <person name="Hirsch C.N."/>
            <person name="Kimball J."/>
        </authorList>
    </citation>
    <scope>NUCLEOTIDE SEQUENCE</scope>
    <source>
        <tissue evidence="2">Fresh leaf tissue</tissue>
    </source>
</reference>
<dbReference type="Proteomes" id="UP000729402">
    <property type="component" value="Unassembled WGS sequence"/>
</dbReference>
<sequence length="110" mass="12098">MKKKMANPDQEERSLSPPSRASLPASTMALSLEIALNVSFYAAIDSDNETVEGLKPHTPMTCLVEAPVPLLHKQSPAVRSSRRHQHPSLCLARAYEKRSSELVGMISVRC</sequence>
<dbReference type="AlphaFoldDB" id="A0A8J5WRX0"/>
<protein>
    <submittedName>
        <fullName evidence="2">Uncharacterized protein</fullName>
    </submittedName>
</protein>
<proteinExistence type="predicted"/>
<feature type="region of interest" description="Disordered" evidence="1">
    <location>
        <begin position="1"/>
        <end position="22"/>
    </location>
</feature>
<organism evidence="2 3">
    <name type="scientific">Zizania palustris</name>
    <name type="common">Northern wild rice</name>
    <dbReference type="NCBI Taxonomy" id="103762"/>
    <lineage>
        <taxon>Eukaryota</taxon>
        <taxon>Viridiplantae</taxon>
        <taxon>Streptophyta</taxon>
        <taxon>Embryophyta</taxon>
        <taxon>Tracheophyta</taxon>
        <taxon>Spermatophyta</taxon>
        <taxon>Magnoliopsida</taxon>
        <taxon>Liliopsida</taxon>
        <taxon>Poales</taxon>
        <taxon>Poaceae</taxon>
        <taxon>BOP clade</taxon>
        <taxon>Oryzoideae</taxon>
        <taxon>Oryzeae</taxon>
        <taxon>Zizaniinae</taxon>
        <taxon>Zizania</taxon>
    </lineage>
</organism>
<name>A0A8J5WRX0_ZIZPA</name>
<evidence type="ECO:0000313" key="3">
    <source>
        <dbReference type="Proteomes" id="UP000729402"/>
    </source>
</evidence>
<comment type="caution">
    <text evidence="2">The sequence shown here is derived from an EMBL/GenBank/DDBJ whole genome shotgun (WGS) entry which is preliminary data.</text>
</comment>
<evidence type="ECO:0000313" key="2">
    <source>
        <dbReference type="EMBL" id="KAG8095551.1"/>
    </source>
</evidence>
<gene>
    <name evidence="2" type="ORF">GUJ93_ZPchr0012g21265</name>
</gene>
<dbReference type="EMBL" id="JAAALK010000080">
    <property type="protein sequence ID" value="KAG8095551.1"/>
    <property type="molecule type" value="Genomic_DNA"/>
</dbReference>
<evidence type="ECO:0000256" key="1">
    <source>
        <dbReference type="SAM" id="MobiDB-lite"/>
    </source>
</evidence>
<keyword evidence="3" id="KW-1185">Reference proteome</keyword>
<accession>A0A8J5WRX0</accession>
<reference evidence="2" key="2">
    <citation type="submission" date="2021-02" db="EMBL/GenBank/DDBJ databases">
        <authorList>
            <person name="Kimball J.A."/>
            <person name="Haas M.W."/>
            <person name="Macchietto M."/>
            <person name="Kono T."/>
            <person name="Duquette J."/>
            <person name="Shao M."/>
        </authorList>
    </citation>
    <scope>NUCLEOTIDE SEQUENCE</scope>
    <source>
        <tissue evidence="2">Fresh leaf tissue</tissue>
    </source>
</reference>